<dbReference type="Pfam" id="PF00441">
    <property type="entry name" value="Acyl-CoA_dh_1"/>
    <property type="match status" value="1"/>
</dbReference>
<feature type="domain" description="Acyl-CoA dehydrogenase/oxidase N-terminal" evidence="8">
    <location>
        <begin position="79"/>
        <end position="157"/>
    </location>
</feature>
<accession>A0A125TZF1</accession>
<dbReference type="AlphaFoldDB" id="A0A125TZF1"/>
<dbReference type="InterPro" id="IPR009075">
    <property type="entry name" value="AcylCo_DH/oxidase_C"/>
</dbReference>
<dbReference type="Pfam" id="PF02771">
    <property type="entry name" value="Acyl-CoA_dh_N"/>
    <property type="match status" value="1"/>
</dbReference>
<dbReference type="PANTHER" id="PTHR42803">
    <property type="entry name" value="ACYL-COA DEHYDROGENASE"/>
    <property type="match status" value="1"/>
</dbReference>
<evidence type="ECO:0000259" key="8">
    <source>
        <dbReference type="Pfam" id="PF02771"/>
    </source>
</evidence>
<evidence type="ECO:0000256" key="2">
    <source>
        <dbReference type="ARBA" id="ARBA00009347"/>
    </source>
</evidence>
<evidence type="ECO:0000259" key="7">
    <source>
        <dbReference type="Pfam" id="PF02770"/>
    </source>
</evidence>
<dbReference type="EMBL" id="JAJA02000003">
    <property type="protein sequence ID" value="KWS02035.1"/>
    <property type="molecule type" value="Genomic_DNA"/>
</dbReference>
<dbReference type="Pfam" id="PF12806">
    <property type="entry name" value="Acyl-CoA_dh_C"/>
    <property type="match status" value="1"/>
</dbReference>
<name>A0A125TZF1_9GAMM</name>
<dbReference type="InterPro" id="IPR025878">
    <property type="entry name" value="Acyl-CoA_dh-like_C_dom"/>
</dbReference>
<comment type="caution">
    <text evidence="10">The sequence shown here is derived from an EMBL/GenBank/DDBJ whole genome shotgun (WGS) entry which is preliminary data.</text>
</comment>
<evidence type="ECO:0000313" key="11">
    <source>
        <dbReference type="Proteomes" id="UP000023435"/>
    </source>
</evidence>
<dbReference type="InterPro" id="IPR013786">
    <property type="entry name" value="AcylCoA_DH/ox_N"/>
</dbReference>
<dbReference type="Gene3D" id="2.40.110.10">
    <property type="entry name" value="Butyryl-CoA Dehydrogenase, subunit A, domain 2"/>
    <property type="match status" value="1"/>
</dbReference>
<comment type="similarity">
    <text evidence="2 5">Belongs to the acyl-CoA dehydrogenase family.</text>
</comment>
<evidence type="ECO:0000256" key="3">
    <source>
        <dbReference type="ARBA" id="ARBA00022630"/>
    </source>
</evidence>
<dbReference type="EC" id="1.3.8.7" evidence="10"/>
<dbReference type="InterPro" id="IPR037069">
    <property type="entry name" value="AcylCoA_DH/ox_N_sf"/>
</dbReference>
<comment type="cofactor">
    <cofactor evidence="1 5">
        <name>FAD</name>
        <dbReference type="ChEBI" id="CHEBI:57692"/>
    </cofactor>
</comment>
<evidence type="ECO:0000313" key="10">
    <source>
        <dbReference type="EMBL" id="KWS02035.1"/>
    </source>
</evidence>
<dbReference type="InterPro" id="IPR052166">
    <property type="entry name" value="Diverse_Acyl-CoA_DH"/>
</dbReference>
<dbReference type="Gene3D" id="1.20.140.10">
    <property type="entry name" value="Butyryl-CoA Dehydrogenase, subunit A, domain 3"/>
    <property type="match status" value="1"/>
</dbReference>
<feature type="domain" description="Acyl-CoA oxidase/dehydrogenase middle" evidence="7">
    <location>
        <begin position="163"/>
        <end position="249"/>
    </location>
</feature>
<dbReference type="PANTHER" id="PTHR42803:SF3">
    <property type="entry name" value="ACYL-COA DEHYDROGENASE-RELATED"/>
    <property type="match status" value="1"/>
</dbReference>
<dbReference type="RefSeq" id="WP_036109425.1">
    <property type="nucleotide sequence ID" value="NZ_JAJA02000003.1"/>
</dbReference>
<dbReference type="InterPro" id="IPR036250">
    <property type="entry name" value="AcylCo_DH-like_C"/>
</dbReference>
<feature type="domain" description="Acetyl-CoA dehydrogenase-like C-terminal" evidence="9">
    <location>
        <begin position="469"/>
        <end position="595"/>
    </location>
</feature>
<keyword evidence="11" id="KW-1185">Reference proteome</keyword>
<reference evidence="10 11" key="1">
    <citation type="journal article" date="2014" name="Genome Announc.">
        <title>Draft Genome Sequence of Lysobacter capsici AZ78, a Bacterium Antagonistic to Plant-Pathogenic Oomycetes.</title>
        <authorList>
            <person name="Puopolo G."/>
            <person name="Sonego P."/>
            <person name="Engelen K."/>
            <person name="Pertot I."/>
        </authorList>
    </citation>
    <scope>NUCLEOTIDE SEQUENCE [LARGE SCALE GENOMIC DNA]</scope>
    <source>
        <strain evidence="10 11">AZ78</strain>
    </source>
</reference>
<dbReference type="Gene3D" id="1.10.540.10">
    <property type="entry name" value="Acyl-CoA dehydrogenase/oxidase, N-terminal domain"/>
    <property type="match status" value="1"/>
</dbReference>
<dbReference type="InterPro" id="IPR046373">
    <property type="entry name" value="Acyl-CoA_Oxase/DH_mid-dom_sf"/>
</dbReference>
<keyword evidence="5 10" id="KW-0560">Oxidoreductase</keyword>
<keyword evidence="4 5" id="KW-0274">FAD</keyword>
<evidence type="ECO:0000259" key="9">
    <source>
        <dbReference type="Pfam" id="PF12806"/>
    </source>
</evidence>
<protein>
    <submittedName>
        <fullName evidence="10">Acyl-CoA dehydrogenase</fullName>
        <ecNumber evidence="10">1.3.8.7</ecNumber>
    </submittedName>
</protein>
<dbReference type="InterPro" id="IPR006091">
    <property type="entry name" value="Acyl-CoA_Oxase/DH_mid-dom"/>
</dbReference>
<evidence type="ECO:0000256" key="4">
    <source>
        <dbReference type="ARBA" id="ARBA00022827"/>
    </source>
</evidence>
<dbReference type="Pfam" id="PF02770">
    <property type="entry name" value="Acyl-CoA_dh_M"/>
    <property type="match status" value="1"/>
</dbReference>
<dbReference type="GO" id="GO:0070991">
    <property type="term" value="F:medium-chain fatty acyl-CoA dehydrogenase activity"/>
    <property type="evidence" value="ECO:0007669"/>
    <property type="project" value="UniProtKB-EC"/>
</dbReference>
<feature type="domain" description="Acyl-CoA dehydrogenase/oxidase C-terminal" evidence="6">
    <location>
        <begin position="286"/>
        <end position="451"/>
    </location>
</feature>
<evidence type="ECO:0000256" key="1">
    <source>
        <dbReference type="ARBA" id="ARBA00001974"/>
    </source>
</evidence>
<keyword evidence="3 5" id="KW-0285">Flavoprotein</keyword>
<proteinExistence type="inferred from homology"/>
<sequence>MSSSPLIDRRHLDFMLYELLRVDSLTGYARYAEHSRETFDAAIELAHQLAVSKFLPHNRKSDLHEPHMVDGKVELIPEIGEGLRAFNEAGFMAVLADYDDGGMQLPFVIGAVCDCMFSAANPSTVAYPALARGAANLLEAYGDEQQKRLYMKPIVDGRYYGTMCLSEPQAGSSLADIKTVAEPQADGSYRLSGAKMWISAGDHELGENIVHLVLAKIPGGPAGVRGISLFIVPRWRVDDDGVRTQRNDVRLAGLNHKMGQRGSVNTFLKFGEAGDCHGYLVGEPHQGLSYMFHMMNEERIGVGLGAVQQGSMAYLYSLQYARERHQGRHPDQKDPGSAPVALIEHADVRRMLLQQKCWVEGAQALGFYTALLVDQGRDPDETVRNESHLLLDLLTPIIKAWGSDYSLKANELAIQILGGYGYTREYPVEQCYRDNRINPIHEGTNGIQALDLLGRKAMMHNGAALKLLLREIGLTCADAGSLPELSALAAQLQAGAKLAGETTLAVGRRMAAGEVRLALANAGHYMTLLGHLTIAWLWLRQAAIAQRALAGANAADTAFYLGKLQACRFFFATELPQIELAARLVGEAEPSAYEMRAEWF</sequence>
<gene>
    <name evidence="10" type="ORF">AZ78_5168</name>
</gene>
<evidence type="ECO:0000259" key="6">
    <source>
        <dbReference type="Pfam" id="PF00441"/>
    </source>
</evidence>
<dbReference type="InterPro" id="IPR009100">
    <property type="entry name" value="AcylCoA_DH/oxidase_NM_dom_sf"/>
</dbReference>
<dbReference type="SUPFAM" id="SSF47203">
    <property type="entry name" value="Acyl-CoA dehydrogenase C-terminal domain-like"/>
    <property type="match status" value="1"/>
</dbReference>
<dbReference type="Proteomes" id="UP000023435">
    <property type="component" value="Unassembled WGS sequence"/>
</dbReference>
<dbReference type="SUPFAM" id="SSF56645">
    <property type="entry name" value="Acyl-CoA dehydrogenase NM domain-like"/>
    <property type="match status" value="1"/>
</dbReference>
<evidence type="ECO:0000256" key="5">
    <source>
        <dbReference type="RuleBase" id="RU362125"/>
    </source>
</evidence>
<dbReference type="GO" id="GO:0050660">
    <property type="term" value="F:flavin adenine dinucleotide binding"/>
    <property type="evidence" value="ECO:0007669"/>
    <property type="project" value="InterPro"/>
</dbReference>
<organism evidence="10 11">
    <name type="scientific">Lysobacter capsici AZ78</name>
    <dbReference type="NCBI Taxonomy" id="1444315"/>
    <lineage>
        <taxon>Bacteria</taxon>
        <taxon>Pseudomonadati</taxon>
        <taxon>Pseudomonadota</taxon>
        <taxon>Gammaproteobacteria</taxon>
        <taxon>Lysobacterales</taxon>
        <taxon>Lysobacteraceae</taxon>
        <taxon>Lysobacter</taxon>
    </lineage>
</organism>